<dbReference type="CDD" id="cd24032">
    <property type="entry name" value="ASKHA_NBD_TsaB"/>
    <property type="match status" value="1"/>
</dbReference>
<name>A0A3B0QSL0_9ZZZZ</name>
<accession>A0A3B0QSL0</accession>
<dbReference type="InterPro" id="IPR043129">
    <property type="entry name" value="ATPase_NBD"/>
</dbReference>
<protein>
    <submittedName>
        <fullName evidence="2">tRNA threonylcarbamoyladenosine biosynthesis protein TsaB</fullName>
    </submittedName>
</protein>
<dbReference type="Gene3D" id="3.30.420.40">
    <property type="match status" value="2"/>
</dbReference>
<sequence length="256" mass="27248">MMEKTDNLEEQRPDLVKSPVKPPEKILAIDTSSVAGSIALIQDGSVTDELTVGKAGRHSEWLLPAIEEFLKGCKLDISEVDLFAAGNGPGSFTGLRIGVSTLKGLAWALSRPVIGVSTLEALAMNIKGQDALICPVFDARKGQVYTAFFILKHGCLERVTPDVAVNPEEISGLLAGTGLLGESVPLIFIGHGLSVYGELIKAEIDGSSFAEEGLWDVSAGNIGLLASSKFGEAVTPVELLPTYRRPSEAEFKRNSR</sequence>
<dbReference type="GO" id="GO:0005829">
    <property type="term" value="C:cytosol"/>
    <property type="evidence" value="ECO:0007669"/>
    <property type="project" value="TreeGrafter"/>
</dbReference>
<dbReference type="GO" id="GO:0002949">
    <property type="term" value="P:tRNA threonylcarbamoyladenosine modification"/>
    <property type="evidence" value="ECO:0007669"/>
    <property type="project" value="InterPro"/>
</dbReference>
<dbReference type="InterPro" id="IPR000905">
    <property type="entry name" value="Gcp-like_dom"/>
</dbReference>
<dbReference type="AlphaFoldDB" id="A0A3B0QSL0"/>
<reference evidence="2" key="1">
    <citation type="submission" date="2018-06" db="EMBL/GenBank/DDBJ databases">
        <authorList>
            <person name="Zhirakovskaya E."/>
        </authorList>
    </citation>
    <scope>NUCLEOTIDE SEQUENCE</scope>
</reference>
<gene>
    <name evidence="2" type="ORF">MNBD_DELTA01-1042</name>
</gene>
<dbReference type="Pfam" id="PF00814">
    <property type="entry name" value="TsaD"/>
    <property type="match status" value="1"/>
</dbReference>
<dbReference type="SUPFAM" id="SSF53067">
    <property type="entry name" value="Actin-like ATPase domain"/>
    <property type="match status" value="2"/>
</dbReference>
<evidence type="ECO:0000313" key="2">
    <source>
        <dbReference type="EMBL" id="VAV84400.1"/>
    </source>
</evidence>
<feature type="domain" description="Gcp-like" evidence="1">
    <location>
        <begin position="57"/>
        <end position="199"/>
    </location>
</feature>
<dbReference type="EMBL" id="UOEA01000067">
    <property type="protein sequence ID" value="VAV84400.1"/>
    <property type="molecule type" value="Genomic_DNA"/>
</dbReference>
<dbReference type="NCBIfam" id="TIGR03725">
    <property type="entry name" value="T6A_YeaZ"/>
    <property type="match status" value="1"/>
</dbReference>
<dbReference type="PANTHER" id="PTHR11735">
    <property type="entry name" value="TRNA N6-ADENOSINE THREONYLCARBAMOYLTRANSFERASE"/>
    <property type="match status" value="1"/>
</dbReference>
<evidence type="ECO:0000259" key="1">
    <source>
        <dbReference type="Pfam" id="PF00814"/>
    </source>
</evidence>
<organism evidence="2">
    <name type="scientific">hydrothermal vent metagenome</name>
    <dbReference type="NCBI Taxonomy" id="652676"/>
    <lineage>
        <taxon>unclassified sequences</taxon>
        <taxon>metagenomes</taxon>
        <taxon>ecological metagenomes</taxon>
    </lineage>
</organism>
<proteinExistence type="predicted"/>
<dbReference type="PANTHER" id="PTHR11735:SF11">
    <property type="entry name" value="TRNA THREONYLCARBAMOYLADENOSINE BIOSYNTHESIS PROTEIN TSAB"/>
    <property type="match status" value="1"/>
</dbReference>
<dbReference type="InterPro" id="IPR022496">
    <property type="entry name" value="T6A_TsaB"/>
</dbReference>